<dbReference type="PANTHER" id="PTHR47053">
    <property type="entry name" value="MUREIN DD-ENDOPEPTIDASE MEPH-RELATED"/>
    <property type="match status" value="1"/>
</dbReference>
<dbReference type="Proteomes" id="UP000076268">
    <property type="component" value="Unassembled WGS sequence"/>
</dbReference>
<dbReference type="GO" id="GO:0006508">
    <property type="term" value="P:proteolysis"/>
    <property type="evidence" value="ECO:0007669"/>
    <property type="project" value="UniProtKB-KW"/>
</dbReference>
<dbReference type="GO" id="GO:0008234">
    <property type="term" value="F:cysteine-type peptidase activity"/>
    <property type="evidence" value="ECO:0007669"/>
    <property type="project" value="UniProtKB-KW"/>
</dbReference>
<dbReference type="STRING" id="1794912.AXX12_04915"/>
<dbReference type="Pfam" id="PF00877">
    <property type="entry name" value="NLPC_P60"/>
    <property type="match status" value="1"/>
</dbReference>
<dbReference type="PANTHER" id="PTHR47053:SF1">
    <property type="entry name" value="MUREIN DD-ENDOPEPTIDASE MEPH-RELATED"/>
    <property type="match status" value="1"/>
</dbReference>
<name>A0A154BUB2_ANASB</name>
<dbReference type="RefSeq" id="WP_066239833.1">
    <property type="nucleotide sequence ID" value="NZ_LSGP01000013.1"/>
</dbReference>
<keyword evidence="5" id="KW-0812">Transmembrane</keyword>
<evidence type="ECO:0000256" key="2">
    <source>
        <dbReference type="ARBA" id="ARBA00022670"/>
    </source>
</evidence>
<evidence type="ECO:0000313" key="8">
    <source>
        <dbReference type="Proteomes" id="UP000076268"/>
    </source>
</evidence>
<organism evidence="7 8">
    <name type="scientific">Anaerosporomusa subterranea</name>
    <dbReference type="NCBI Taxonomy" id="1794912"/>
    <lineage>
        <taxon>Bacteria</taxon>
        <taxon>Bacillati</taxon>
        <taxon>Bacillota</taxon>
        <taxon>Negativicutes</taxon>
        <taxon>Acetonemataceae</taxon>
        <taxon>Anaerosporomusa</taxon>
    </lineage>
</organism>
<evidence type="ECO:0000256" key="4">
    <source>
        <dbReference type="ARBA" id="ARBA00022807"/>
    </source>
</evidence>
<keyword evidence="8" id="KW-1185">Reference proteome</keyword>
<dbReference type="InterPro" id="IPR051202">
    <property type="entry name" value="Peptidase_C40"/>
</dbReference>
<evidence type="ECO:0000256" key="5">
    <source>
        <dbReference type="SAM" id="Phobius"/>
    </source>
</evidence>
<comment type="similarity">
    <text evidence="1">Belongs to the peptidase C40 family.</text>
</comment>
<dbReference type="Gene3D" id="3.90.1720.10">
    <property type="entry name" value="endopeptidase domain like (from Nostoc punctiforme)"/>
    <property type="match status" value="1"/>
</dbReference>
<keyword evidence="3" id="KW-0378">Hydrolase</keyword>
<evidence type="ECO:0000259" key="6">
    <source>
        <dbReference type="PROSITE" id="PS51935"/>
    </source>
</evidence>
<dbReference type="EMBL" id="LSGP01000013">
    <property type="protein sequence ID" value="KYZ77455.1"/>
    <property type="molecule type" value="Genomic_DNA"/>
</dbReference>
<keyword evidence="5" id="KW-0472">Membrane</keyword>
<keyword evidence="2" id="KW-0645">Protease</keyword>
<gene>
    <name evidence="7" type="ORF">AXX12_04915</name>
</gene>
<keyword evidence="5" id="KW-1133">Transmembrane helix</keyword>
<proteinExistence type="inferred from homology"/>
<evidence type="ECO:0000313" key="7">
    <source>
        <dbReference type="EMBL" id="KYZ77455.1"/>
    </source>
</evidence>
<dbReference type="InterPro" id="IPR000064">
    <property type="entry name" value="NLP_P60_dom"/>
</dbReference>
<accession>A0A154BUB2</accession>
<evidence type="ECO:0000256" key="1">
    <source>
        <dbReference type="ARBA" id="ARBA00007074"/>
    </source>
</evidence>
<dbReference type="AlphaFoldDB" id="A0A154BUB2"/>
<evidence type="ECO:0000256" key="3">
    <source>
        <dbReference type="ARBA" id="ARBA00022801"/>
    </source>
</evidence>
<comment type="caution">
    <text evidence="7">The sequence shown here is derived from an EMBL/GenBank/DDBJ whole genome shotgun (WGS) entry which is preliminary data.</text>
</comment>
<dbReference type="SUPFAM" id="SSF54001">
    <property type="entry name" value="Cysteine proteinases"/>
    <property type="match status" value="1"/>
</dbReference>
<dbReference type="InterPro" id="IPR038765">
    <property type="entry name" value="Papain-like_cys_pep_sf"/>
</dbReference>
<protein>
    <recommendedName>
        <fullName evidence="6">NlpC/P60 domain-containing protein</fullName>
    </recommendedName>
</protein>
<reference evidence="7 8" key="1">
    <citation type="submission" date="2016-02" db="EMBL/GenBank/DDBJ databases">
        <title>Anaerosporomusa subterraneum gen. nov., sp. nov., a spore-forming obligate anaerobe isolated from saprolite.</title>
        <authorList>
            <person name="Choi J.K."/>
            <person name="Shah M."/>
            <person name="Yee N."/>
        </authorList>
    </citation>
    <scope>NUCLEOTIDE SEQUENCE [LARGE SCALE GENOMIC DNA]</scope>
    <source>
        <strain evidence="7 8">RU4</strain>
    </source>
</reference>
<keyword evidence="4" id="KW-0788">Thiol protease</keyword>
<feature type="domain" description="NlpC/P60" evidence="6">
    <location>
        <begin position="33"/>
        <end position="156"/>
    </location>
</feature>
<feature type="transmembrane region" description="Helical" evidence="5">
    <location>
        <begin position="6"/>
        <end position="28"/>
    </location>
</feature>
<sequence length="157" mass="17390">MRFRVILITAYACVVFFIAIGIMLYGFLMPGKGQPKGDIVTLAKQYLGVPYRYGGSTPAGFDCSGYMLFLFHQFGKELPRTADQQATVGSHVDIDSLRPGNIVFFATTGEPDISHTGLYIGDHKFIHASSTAKKVIISNLAEPYWRNCFQGARQIFP</sequence>
<dbReference type="PROSITE" id="PS51935">
    <property type="entry name" value="NLPC_P60"/>
    <property type="match status" value="1"/>
</dbReference>